<accession>A0A368SHL7</accession>
<dbReference type="OrthoDB" id="10438032at2759"/>
<keyword evidence="1" id="KW-0472">Membrane</keyword>
<keyword evidence="1" id="KW-1133">Transmembrane helix</keyword>
<dbReference type="AlphaFoldDB" id="A0A368SHL7"/>
<evidence type="ECO:0000256" key="1">
    <source>
        <dbReference type="SAM" id="Phobius"/>
    </source>
</evidence>
<reference evidence="2" key="2">
    <citation type="submission" date="2015-07" db="EMBL/GenBank/DDBJ databases">
        <authorList>
            <person name="Noorani M."/>
        </authorList>
    </citation>
    <scope>NUCLEOTIDE SEQUENCE</scope>
    <source>
        <strain evidence="2">Yugu1</strain>
    </source>
</reference>
<gene>
    <name evidence="2" type="ORF">SETIT_9G168500v2</name>
</gene>
<sequence length="188" mass="19866">MTQLYRTPFCCRPAAPQPRHRLSSWFRSFACLSCRSLFKTSGHFIHSPKAAMDRYRGGNLAAFLLTVVILVAATSAFYSAAAEGAAVAAPGCEASLGWDLDRSCAVSGALSSECCDVVLTLVERGGIPCLCRVTLTYPFVYSGYTGDDVLIWYSQGCGGPAKVPDSCLEAAAAGSAPEPAAFSTEPLF</sequence>
<keyword evidence="1" id="KW-0812">Transmembrane</keyword>
<organism evidence="2">
    <name type="scientific">Setaria italica</name>
    <name type="common">Foxtail millet</name>
    <name type="synonym">Panicum italicum</name>
    <dbReference type="NCBI Taxonomy" id="4555"/>
    <lineage>
        <taxon>Eukaryota</taxon>
        <taxon>Viridiplantae</taxon>
        <taxon>Streptophyta</taxon>
        <taxon>Embryophyta</taxon>
        <taxon>Tracheophyta</taxon>
        <taxon>Spermatophyta</taxon>
        <taxon>Magnoliopsida</taxon>
        <taxon>Liliopsida</taxon>
        <taxon>Poales</taxon>
        <taxon>Poaceae</taxon>
        <taxon>PACMAD clade</taxon>
        <taxon>Panicoideae</taxon>
        <taxon>Panicodae</taxon>
        <taxon>Paniceae</taxon>
        <taxon>Cenchrinae</taxon>
        <taxon>Setaria</taxon>
    </lineage>
</organism>
<dbReference type="EMBL" id="CM003536">
    <property type="protein sequence ID" value="RCV41861.1"/>
    <property type="molecule type" value="Genomic_DNA"/>
</dbReference>
<name>A0A368SHL7_SETIT</name>
<evidence type="ECO:0000313" key="2">
    <source>
        <dbReference type="EMBL" id="RCV41861.1"/>
    </source>
</evidence>
<proteinExistence type="predicted"/>
<reference evidence="2" key="1">
    <citation type="journal article" date="2012" name="Nat. Biotechnol.">
        <title>Reference genome sequence of the model plant Setaria.</title>
        <authorList>
            <person name="Bennetzen J.L."/>
            <person name="Schmutz J."/>
            <person name="Wang H."/>
            <person name="Percifield R."/>
            <person name="Hawkins J."/>
            <person name="Pontaroli A.C."/>
            <person name="Estep M."/>
            <person name="Feng L."/>
            <person name="Vaughn J.N."/>
            <person name="Grimwood J."/>
            <person name="Jenkins J."/>
            <person name="Barry K."/>
            <person name="Lindquist E."/>
            <person name="Hellsten U."/>
            <person name="Deshpande S."/>
            <person name="Wang X."/>
            <person name="Wu X."/>
            <person name="Mitros T."/>
            <person name="Triplett J."/>
            <person name="Yang X."/>
            <person name="Ye C.Y."/>
            <person name="Mauro-Herrera M."/>
            <person name="Wang L."/>
            <person name="Li P."/>
            <person name="Sharma M."/>
            <person name="Sharma R."/>
            <person name="Ronald P.C."/>
            <person name="Panaud O."/>
            <person name="Kellogg E.A."/>
            <person name="Brutnell T.P."/>
            <person name="Doust A.N."/>
            <person name="Tuskan G.A."/>
            <person name="Rokhsar D."/>
            <person name="Devos K.M."/>
        </authorList>
    </citation>
    <scope>NUCLEOTIDE SEQUENCE [LARGE SCALE GENOMIC DNA]</scope>
    <source>
        <strain evidence="2">Yugu1</strain>
    </source>
</reference>
<protein>
    <submittedName>
        <fullName evidence="2">Uncharacterized protein</fullName>
    </submittedName>
</protein>
<feature type="transmembrane region" description="Helical" evidence="1">
    <location>
        <begin position="60"/>
        <end position="81"/>
    </location>
</feature>